<evidence type="ECO:0000256" key="1">
    <source>
        <dbReference type="ARBA" id="ARBA00010839"/>
    </source>
</evidence>
<dbReference type="EMBL" id="JACOFZ010000005">
    <property type="protein sequence ID" value="MBC3882358.1"/>
    <property type="molecule type" value="Genomic_DNA"/>
</dbReference>
<evidence type="ECO:0000313" key="4">
    <source>
        <dbReference type="EMBL" id="MBC3882358.1"/>
    </source>
</evidence>
<dbReference type="InterPro" id="IPR023006">
    <property type="entry name" value="YchJ-like"/>
</dbReference>
<organism evidence="4 5">
    <name type="scientific">Undibacterium nitidum</name>
    <dbReference type="NCBI Taxonomy" id="2762298"/>
    <lineage>
        <taxon>Bacteria</taxon>
        <taxon>Pseudomonadati</taxon>
        <taxon>Pseudomonadota</taxon>
        <taxon>Betaproteobacteria</taxon>
        <taxon>Burkholderiales</taxon>
        <taxon>Oxalobacteraceae</taxon>
        <taxon>Undibacterium</taxon>
    </lineage>
</organism>
<gene>
    <name evidence="4" type="ORF">H8K36_13280</name>
</gene>
<dbReference type="InterPro" id="IPR032710">
    <property type="entry name" value="NTF2-like_dom_sf"/>
</dbReference>
<name>A0A923HPU8_9BURK</name>
<evidence type="ECO:0000313" key="5">
    <source>
        <dbReference type="Proteomes" id="UP000627446"/>
    </source>
</evidence>
<dbReference type="InterPro" id="IPR004027">
    <property type="entry name" value="SEC_C_motif"/>
</dbReference>
<dbReference type="Proteomes" id="UP000627446">
    <property type="component" value="Unassembled WGS sequence"/>
</dbReference>
<reference evidence="4" key="1">
    <citation type="submission" date="2020-08" db="EMBL/GenBank/DDBJ databases">
        <title>Novel species isolated from subtropical streams in China.</title>
        <authorList>
            <person name="Lu H."/>
        </authorList>
    </citation>
    <scope>NUCLEOTIDE SEQUENCE</scope>
    <source>
        <strain evidence="4">LX22W</strain>
    </source>
</reference>
<protein>
    <recommendedName>
        <fullName evidence="2">UPF0225 protein H8K36_13280</fullName>
    </recommendedName>
</protein>
<evidence type="ECO:0000256" key="2">
    <source>
        <dbReference type="HAMAP-Rule" id="MF_00612"/>
    </source>
</evidence>
<dbReference type="Gene3D" id="3.10.450.50">
    <property type="match status" value="1"/>
</dbReference>
<sequence length="125" mass="14558">MSKTICPCGSNKEFEHCCKRYISGAEVAPTAEALMRSRYTAYTLDDETYLRATWDERTCPKEPIVHGEPTKWLGLEVKKHTTQEKEAMVEFVARYKIGGKAHRLHEKSRFVKFDGKWFYVDGIYE</sequence>
<keyword evidence="5" id="KW-1185">Reference proteome</keyword>
<feature type="domain" description="YchJ-like middle NTF2-like" evidence="3">
    <location>
        <begin position="30"/>
        <end position="122"/>
    </location>
</feature>
<dbReference type="AlphaFoldDB" id="A0A923HPU8"/>
<dbReference type="SUPFAM" id="SSF54427">
    <property type="entry name" value="NTF2-like"/>
    <property type="match status" value="1"/>
</dbReference>
<dbReference type="Pfam" id="PF17775">
    <property type="entry name" value="YchJ_M-like"/>
    <property type="match status" value="1"/>
</dbReference>
<dbReference type="RefSeq" id="WP_186916980.1">
    <property type="nucleotide sequence ID" value="NZ_JACOFZ010000005.1"/>
</dbReference>
<dbReference type="InterPro" id="IPR048469">
    <property type="entry name" value="YchJ-like_M"/>
</dbReference>
<evidence type="ECO:0000259" key="3">
    <source>
        <dbReference type="Pfam" id="PF17775"/>
    </source>
</evidence>
<dbReference type="Pfam" id="PF02810">
    <property type="entry name" value="SEC-C"/>
    <property type="match status" value="1"/>
</dbReference>
<accession>A0A923HPU8</accession>
<comment type="similarity">
    <text evidence="1 2">Belongs to the UPF0225 family.</text>
</comment>
<dbReference type="HAMAP" id="MF_00612">
    <property type="entry name" value="UPF0225"/>
    <property type="match status" value="1"/>
</dbReference>
<proteinExistence type="inferred from homology"/>
<comment type="caution">
    <text evidence="4">The sequence shown here is derived from an EMBL/GenBank/DDBJ whole genome shotgun (WGS) entry which is preliminary data.</text>
</comment>